<keyword evidence="2" id="KW-0812">Transmembrane</keyword>
<keyword evidence="2" id="KW-1133">Transmembrane helix</keyword>
<sequence length="248" mass="26798">MVLTSGCLTNSHIWLETVLVGFLCLQLFPDSVDADKDVFFNKYGHCSQGTPFDLDAERITLKSMGGNDAYETLTCSVTLHSSSDDGLCLYFKSLDIKSCDVTLKIYASKSASGRTLRTVSCGDTNPGPTCTDAKYFSVLLVKRQLNKNTGYNFEIGFTNGGGEFLSGDSHSTENGESETQESGYENLGRSREKGGGSFNLVVIVVCVLGVIVVVPAITAVALYHCRRQRGVYTGETSSKDEEDPAMPS</sequence>
<accession>A0AAV4HZK1</accession>
<feature type="signal peptide" evidence="3">
    <location>
        <begin position="1"/>
        <end position="34"/>
    </location>
</feature>
<proteinExistence type="predicted"/>
<feature type="chain" id="PRO_5043741509" description="CUB domain-containing protein" evidence="3">
    <location>
        <begin position="35"/>
        <end position="248"/>
    </location>
</feature>
<dbReference type="AlphaFoldDB" id="A0AAV4HZK1"/>
<evidence type="ECO:0000313" key="5">
    <source>
        <dbReference type="Proteomes" id="UP000762676"/>
    </source>
</evidence>
<protein>
    <recommendedName>
        <fullName evidence="6">CUB domain-containing protein</fullName>
    </recommendedName>
</protein>
<keyword evidence="2" id="KW-0472">Membrane</keyword>
<organism evidence="4 5">
    <name type="scientific">Elysia marginata</name>
    <dbReference type="NCBI Taxonomy" id="1093978"/>
    <lineage>
        <taxon>Eukaryota</taxon>
        <taxon>Metazoa</taxon>
        <taxon>Spiralia</taxon>
        <taxon>Lophotrochozoa</taxon>
        <taxon>Mollusca</taxon>
        <taxon>Gastropoda</taxon>
        <taxon>Heterobranchia</taxon>
        <taxon>Euthyneura</taxon>
        <taxon>Panpulmonata</taxon>
        <taxon>Sacoglossa</taxon>
        <taxon>Placobranchoidea</taxon>
        <taxon>Plakobranchidae</taxon>
        <taxon>Elysia</taxon>
    </lineage>
</organism>
<reference evidence="4 5" key="1">
    <citation type="journal article" date="2021" name="Elife">
        <title>Chloroplast acquisition without the gene transfer in kleptoplastic sea slugs, Plakobranchus ocellatus.</title>
        <authorList>
            <person name="Maeda T."/>
            <person name="Takahashi S."/>
            <person name="Yoshida T."/>
            <person name="Shimamura S."/>
            <person name="Takaki Y."/>
            <person name="Nagai Y."/>
            <person name="Toyoda A."/>
            <person name="Suzuki Y."/>
            <person name="Arimoto A."/>
            <person name="Ishii H."/>
            <person name="Satoh N."/>
            <person name="Nishiyama T."/>
            <person name="Hasebe M."/>
            <person name="Maruyama T."/>
            <person name="Minagawa J."/>
            <person name="Obokata J."/>
            <person name="Shigenobu S."/>
        </authorList>
    </citation>
    <scope>NUCLEOTIDE SEQUENCE [LARGE SCALE GENOMIC DNA]</scope>
</reference>
<evidence type="ECO:0008006" key="6">
    <source>
        <dbReference type="Google" id="ProtNLM"/>
    </source>
</evidence>
<dbReference type="EMBL" id="BMAT01012928">
    <property type="protein sequence ID" value="GFS02141.1"/>
    <property type="molecule type" value="Genomic_DNA"/>
</dbReference>
<evidence type="ECO:0000256" key="2">
    <source>
        <dbReference type="SAM" id="Phobius"/>
    </source>
</evidence>
<feature type="transmembrane region" description="Helical" evidence="2">
    <location>
        <begin position="200"/>
        <end position="223"/>
    </location>
</feature>
<dbReference type="Gene3D" id="2.60.120.290">
    <property type="entry name" value="Spermadhesin, CUB domain"/>
    <property type="match status" value="1"/>
</dbReference>
<dbReference type="InterPro" id="IPR035914">
    <property type="entry name" value="Sperma_CUB_dom_sf"/>
</dbReference>
<feature type="region of interest" description="Disordered" evidence="1">
    <location>
        <begin position="166"/>
        <end position="189"/>
    </location>
</feature>
<feature type="non-terminal residue" evidence="4">
    <location>
        <position position="248"/>
    </location>
</feature>
<evidence type="ECO:0000313" key="4">
    <source>
        <dbReference type="EMBL" id="GFS02141.1"/>
    </source>
</evidence>
<evidence type="ECO:0000256" key="3">
    <source>
        <dbReference type="SAM" id="SignalP"/>
    </source>
</evidence>
<dbReference type="Proteomes" id="UP000762676">
    <property type="component" value="Unassembled WGS sequence"/>
</dbReference>
<keyword evidence="3" id="KW-0732">Signal</keyword>
<keyword evidence="5" id="KW-1185">Reference proteome</keyword>
<name>A0AAV4HZK1_9GAST</name>
<evidence type="ECO:0000256" key="1">
    <source>
        <dbReference type="SAM" id="MobiDB-lite"/>
    </source>
</evidence>
<comment type="caution">
    <text evidence="4">The sequence shown here is derived from an EMBL/GenBank/DDBJ whole genome shotgun (WGS) entry which is preliminary data.</text>
</comment>
<gene>
    <name evidence="4" type="ORF">ElyMa_006438200</name>
</gene>